<dbReference type="GO" id="GO:0006508">
    <property type="term" value="P:proteolysis"/>
    <property type="evidence" value="ECO:0007669"/>
    <property type="project" value="UniProtKB-KW"/>
</dbReference>
<accession>A0A832I427</accession>
<dbReference type="InterPro" id="IPR003593">
    <property type="entry name" value="AAA+_ATPase"/>
</dbReference>
<dbReference type="GO" id="GO:0004252">
    <property type="term" value="F:serine-type endopeptidase activity"/>
    <property type="evidence" value="ECO:0007669"/>
    <property type="project" value="UniProtKB-UniRule"/>
</dbReference>
<keyword evidence="2" id="KW-0547">Nucleotide-binding</keyword>
<dbReference type="Pfam" id="PF00004">
    <property type="entry name" value="AAA"/>
    <property type="match status" value="1"/>
</dbReference>
<proteinExistence type="inferred from homology"/>
<dbReference type="InterPro" id="IPR020568">
    <property type="entry name" value="Ribosomal_Su5_D2-typ_SF"/>
</dbReference>
<dbReference type="SMART" id="SM00382">
    <property type="entry name" value="AAA"/>
    <property type="match status" value="1"/>
</dbReference>
<keyword evidence="3 6" id="KW-0378">Hydrolase</keyword>
<dbReference type="Gene3D" id="3.40.50.300">
    <property type="entry name" value="P-loop containing nucleotide triphosphate hydrolases"/>
    <property type="match status" value="1"/>
</dbReference>
<dbReference type="InterPro" id="IPR014721">
    <property type="entry name" value="Ribsml_uS5_D2-typ_fold_subgr"/>
</dbReference>
<feature type="region of interest" description="Disordered" evidence="7">
    <location>
        <begin position="571"/>
        <end position="593"/>
    </location>
</feature>
<dbReference type="PRINTS" id="PR00830">
    <property type="entry name" value="ENDOLAPTASE"/>
</dbReference>
<dbReference type="Gene3D" id="1.10.8.60">
    <property type="match status" value="1"/>
</dbReference>
<evidence type="ECO:0000256" key="1">
    <source>
        <dbReference type="ARBA" id="ARBA00022670"/>
    </source>
</evidence>
<dbReference type="Pfam" id="PF22667">
    <property type="entry name" value="Lon_lid"/>
    <property type="match status" value="1"/>
</dbReference>
<feature type="active site" evidence="6">
    <location>
        <position position="459"/>
    </location>
</feature>
<feature type="compositionally biased region" description="Basic and acidic residues" evidence="7">
    <location>
        <begin position="19"/>
        <end position="31"/>
    </location>
</feature>
<dbReference type="PROSITE" id="PS51786">
    <property type="entry name" value="LON_PROTEOLYTIC"/>
    <property type="match status" value="1"/>
</dbReference>
<reference evidence="9" key="1">
    <citation type="journal article" date="2020" name="mSystems">
        <title>Genome- and Community-Level Interaction Insights into Carbon Utilization and Element Cycling Functions of Hydrothermarchaeota in Hydrothermal Sediment.</title>
        <authorList>
            <person name="Zhou Z."/>
            <person name="Liu Y."/>
            <person name="Xu W."/>
            <person name="Pan J."/>
            <person name="Luo Z.H."/>
            <person name="Li M."/>
        </authorList>
    </citation>
    <scope>NUCLEOTIDE SEQUENCE [LARGE SCALE GENOMIC DNA]</scope>
    <source>
        <strain evidence="9">SpSt-381</strain>
    </source>
</reference>
<dbReference type="AlphaFoldDB" id="A0A832I427"/>
<keyword evidence="4 6" id="KW-0720">Serine protease</keyword>
<comment type="catalytic activity">
    <reaction evidence="6">
        <text>Hydrolysis of proteins in presence of ATP.</text>
        <dbReference type="EC" id="3.4.21.53"/>
    </reaction>
</comment>
<evidence type="ECO:0000256" key="5">
    <source>
        <dbReference type="ARBA" id="ARBA00022840"/>
    </source>
</evidence>
<dbReference type="EC" id="3.4.21.53" evidence="6"/>
<evidence type="ECO:0000256" key="6">
    <source>
        <dbReference type="PROSITE-ProRule" id="PRU01122"/>
    </source>
</evidence>
<feature type="domain" description="Lon proteolytic" evidence="8">
    <location>
        <begin position="372"/>
        <end position="553"/>
    </location>
</feature>
<dbReference type="InterPro" id="IPR008269">
    <property type="entry name" value="Lon_proteolytic"/>
</dbReference>
<dbReference type="GO" id="GO:0030163">
    <property type="term" value="P:protein catabolic process"/>
    <property type="evidence" value="ECO:0007669"/>
    <property type="project" value="InterPro"/>
</dbReference>
<organism evidence="9">
    <name type="scientific">Eiseniibacteriota bacterium</name>
    <dbReference type="NCBI Taxonomy" id="2212470"/>
    <lineage>
        <taxon>Bacteria</taxon>
        <taxon>Candidatus Eiseniibacteriota</taxon>
    </lineage>
</organism>
<protein>
    <recommendedName>
        <fullName evidence="6">endopeptidase La</fullName>
        <ecNumber evidence="6">3.4.21.53</ecNumber>
    </recommendedName>
</protein>
<dbReference type="GO" id="GO:0005524">
    <property type="term" value="F:ATP binding"/>
    <property type="evidence" value="ECO:0007669"/>
    <property type="project" value="UniProtKB-KW"/>
</dbReference>
<evidence type="ECO:0000256" key="2">
    <source>
        <dbReference type="ARBA" id="ARBA00022741"/>
    </source>
</evidence>
<comment type="similarity">
    <text evidence="6">Belongs to the peptidase S16 family.</text>
</comment>
<dbReference type="InterPro" id="IPR027065">
    <property type="entry name" value="Lon_Prtase"/>
</dbReference>
<feature type="compositionally biased region" description="Basic residues" evidence="7">
    <location>
        <begin position="1"/>
        <end position="11"/>
    </location>
</feature>
<dbReference type="InterPro" id="IPR027417">
    <property type="entry name" value="P-loop_NTPase"/>
</dbReference>
<sequence>MPRPARSRSLRTVKAGRALRAERLPSERRSIEPPPASMPEGRLPHEVSRQAQREMDRLRRLPAGSTEAGATRAYLQWLWSMPWDRSAPEDADLKQVERSLERDHLALQKAKERVLEYLAVRQLKPDLPGPALCLVGPPGTGKSSLGAAVARALGRPFARIVVSGSTGAGELRGLPRNAPGAQPGRIARAVRDAGARNPVLLVDGVDRLVGEGAQDAVEVLLELLDPETSASFTDQYLGIPLDLSHAMLLLVANNIDLVPDALLDRLDVIEVPSYSEDEKLAIARRFLLPRQIADHGLTARDVSVSDDALREIVRHWTLEAGVRGLSRQLATVCRKVARARATGNRRRHAVTPATLESYLGHRVYAPETAGKSDEVGIAAGLAWTAAGGEVLVVEALKMPGSGRVVTTGQLGEVMKESVQAAHSYVRARADLLEIEAEAFSGFDIHIHFPAGGVPKDGPSAGIVVGLVIASALSDRPIRHDVAMTGEVSLRGKVLQVGGLREKALATYRAGFRAMVFPAANVKDVEDIPADVRERLELIPVETMDDVFAVALHRVILPQRIGGNFVIEVDADDDDGPAAPPARGPRPAFDDDDA</sequence>
<dbReference type="GO" id="GO:0004176">
    <property type="term" value="F:ATP-dependent peptidase activity"/>
    <property type="evidence" value="ECO:0007669"/>
    <property type="project" value="UniProtKB-UniRule"/>
</dbReference>
<keyword evidence="5" id="KW-0067">ATP-binding</keyword>
<dbReference type="Pfam" id="PF05362">
    <property type="entry name" value="Lon_C"/>
    <property type="match status" value="1"/>
</dbReference>
<evidence type="ECO:0000259" key="8">
    <source>
        <dbReference type="PROSITE" id="PS51786"/>
    </source>
</evidence>
<evidence type="ECO:0000256" key="3">
    <source>
        <dbReference type="ARBA" id="ARBA00022801"/>
    </source>
</evidence>
<feature type="region of interest" description="Disordered" evidence="7">
    <location>
        <begin position="1"/>
        <end position="51"/>
    </location>
</feature>
<gene>
    <name evidence="9" type="ORF">ENR23_13160</name>
</gene>
<feature type="compositionally biased region" description="Basic and acidic residues" evidence="7">
    <location>
        <begin position="42"/>
        <end position="51"/>
    </location>
</feature>
<dbReference type="GO" id="GO:0016887">
    <property type="term" value="F:ATP hydrolysis activity"/>
    <property type="evidence" value="ECO:0007669"/>
    <property type="project" value="InterPro"/>
</dbReference>
<dbReference type="InterPro" id="IPR003959">
    <property type="entry name" value="ATPase_AAA_core"/>
</dbReference>
<dbReference type="InterPro" id="IPR054594">
    <property type="entry name" value="Lon_lid"/>
</dbReference>
<dbReference type="PANTHER" id="PTHR10046">
    <property type="entry name" value="ATP DEPENDENT LON PROTEASE FAMILY MEMBER"/>
    <property type="match status" value="1"/>
</dbReference>
<comment type="caution">
    <text evidence="9">The sequence shown here is derived from an EMBL/GenBank/DDBJ whole genome shotgun (WGS) entry which is preliminary data.</text>
</comment>
<dbReference type="SUPFAM" id="SSF52540">
    <property type="entry name" value="P-loop containing nucleoside triphosphate hydrolases"/>
    <property type="match status" value="1"/>
</dbReference>
<name>A0A832I427_UNCEI</name>
<dbReference type="Gene3D" id="1.20.5.5270">
    <property type="match status" value="1"/>
</dbReference>
<dbReference type="Gene3D" id="3.30.230.10">
    <property type="match status" value="1"/>
</dbReference>
<evidence type="ECO:0000256" key="4">
    <source>
        <dbReference type="ARBA" id="ARBA00022825"/>
    </source>
</evidence>
<keyword evidence="1 6" id="KW-0645">Protease</keyword>
<dbReference type="SUPFAM" id="SSF54211">
    <property type="entry name" value="Ribosomal protein S5 domain 2-like"/>
    <property type="match status" value="1"/>
</dbReference>
<dbReference type="EMBL" id="DSQF01000026">
    <property type="protein sequence ID" value="HGZ44341.1"/>
    <property type="molecule type" value="Genomic_DNA"/>
</dbReference>
<feature type="active site" evidence="6">
    <location>
        <position position="502"/>
    </location>
</feature>
<evidence type="ECO:0000256" key="7">
    <source>
        <dbReference type="SAM" id="MobiDB-lite"/>
    </source>
</evidence>
<evidence type="ECO:0000313" key="9">
    <source>
        <dbReference type="EMBL" id="HGZ44341.1"/>
    </source>
</evidence>